<reference evidence="3 4" key="1">
    <citation type="submission" date="2011-08" db="EMBL/GenBank/DDBJ databases">
        <title>The Genome Sequence of Eubacteriaceae bacterium ACC19a.</title>
        <authorList>
            <consortium name="The Broad Institute Genome Sequencing Platform"/>
            <person name="Earl A."/>
            <person name="Ward D."/>
            <person name="Feldgarden M."/>
            <person name="Gevers D."/>
            <person name="Sizova M."/>
            <person name="Hazen A."/>
            <person name="Epstein S."/>
            <person name="Young S.K."/>
            <person name="Zeng Q."/>
            <person name="Gargeya S."/>
            <person name="Fitzgerald M."/>
            <person name="Haas B."/>
            <person name="Abouelleil A."/>
            <person name="Alvarado L."/>
            <person name="Arachchi H.M."/>
            <person name="Berlin A."/>
            <person name="Brown A."/>
            <person name="Chapman S.B."/>
            <person name="Chen Z."/>
            <person name="Dunbar C."/>
            <person name="Freedman E."/>
            <person name="Gearin G."/>
            <person name="Gellesch M."/>
            <person name="Goldberg J."/>
            <person name="Griggs A."/>
            <person name="Gujja S."/>
            <person name="Heiman D."/>
            <person name="Howarth C."/>
            <person name="Larson L."/>
            <person name="Lui A."/>
            <person name="MacDonald P.J.P."/>
            <person name="Montmayeur A."/>
            <person name="Murphy C."/>
            <person name="Neiman D."/>
            <person name="Pearson M."/>
            <person name="Priest M."/>
            <person name="Roberts A."/>
            <person name="Saif S."/>
            <person name="Shea T."/>
            <person name="Shenoy N."/>
            <person name="Sisk P."/>
            <person name="Stolte C."/>
            <person name="Sykes S."/>
            <person name="Wortman J."/>
            <person name="Nusbaum C."/>
            <person name="Birren B."/>
        </authorList>
    </citation>
    <scope>NUCLEOTIDE SEQUENCE [LARGE SCALE GENOMIC DNA]</scope>
    <source>
        <strain evidence="3 4">ACC19a</strain>
    </source>
</reference>
<feature type="chain" id="PRO_5038805375" evidence="2">
    <location>
        <begin position="26"/>
        <end position="835"/>
    </location>
</feature>
<keyword evidence="1" id="KW-0175">Coiled coil</keyword>
<dbReference type="PATRIC" id="fig|796937.3.peg.1010"/>
<organism evidence="3 4">
    <name type="scientific">Peptoanaerobacter stomatis</name>
    <dbReference type="NCBI Taxonomy" id="796937"/>
    <lineage>
        <taxon>Bacteria</taxon>
        <taxon>Bacillati</taxon>
        <taxon>Bacillota</taxon>
        <taxon>Clostridia</taxon>
        <taxon>Peptostreptococcales</taxon>
        <taxon>Filifactoraceae</taxon>
        <taxon>Peptoanaerobacter</taxon>
    </lineage>
</organism>
<name>G9X062_9FIRM</name>
<dbReference type="BioCyc" id="EBAC796937-HMP:GMGH-1821-MONOMER"/>
<evidence type="ECO:0000313" key="3">
    <source>
        <dbReference type="EMBL" id="EHL15567.1"/>
    </source>
</evidence>
<dbReference type="Proteomes" id="UP000006437">
    <property type="component" value="Unassembled WGS sequence"/>
</dbReference>
<keyword evidence="2" id="KW-0732">Signal</keyword>
<comment type="caution">
    <text evidence="3">The sequence shown here is derived from an EMBL/GenBank/DDBJ whole genome shotgun (WGS) entry which is preliminary data.</text>
</comment>
<gene>
    <name evidence="3" type="ORF">HMPREF9629_01813</name>
</gene>
<feature type="signal peptide" evidence="2">
    <location>
        <begin position="1"/>
        <end position="25"/>
    </location>
</feature>
<accession>G9X062</accession>
<dbReference type="EMBL" id="AFZE01000011">
    <property type="protein sequence ID" value="EHL15567.1"/>
    <property type="molecule type" value="Genomic_DNA"/>
</dbReference>
<dbReference type="RefSeq" id="WP_009526042.1">
    <property type="nucleotide sequence ID" value="NZ_JH414560.1"/>
</dbReference>
<feature type="coiled-coil region" evidence="1">
    <location>
        <begin position="749"/>
        <end position="776"/>
    </location>
</feature>
<evidence type="ECO:0000256" key="1">
    <source>
        <dbReference type="SAM" id="Coils"/>
    </source>
</evidence>
<evidence type="ECO:0000256" key="2">
    <source>
        <dbReference type="SAM" id="SignalP"/>
    </source>
</evidence>
<sequence length="835" mass="96809">MKYNKIKKYLSLLLSMSLIFSVVLEKPIYSQNEITKYETVYTNLRSDGQEKETIVSNWLKDSRFYSEVIDKSNISDINNVSNDNMPVFRNNDIMWNTDSKDIYYQGETTKTLPISTKITYYLDGKEISANDIAGKSGKVKINIKFINNTIKSVNVNGVQKAVSTPFTVATVIGFDNEKFSDIQAENSKIFSDGNNQMVMFIGFPGLSNSLNLKSTSIEQLEDIDIPSEFTIKADVKEFELSSIAIVASPQIPEMLKDIKGIDDLDTAKKDIDTVINAKDTIKKIDEKDTIKELIKNPKKTENAKLLIDDLFEYYDLDKELFDILPKYITDENIKLYDDAKKDLKDADINYVLDNQVLRYIPDRLNDKQIDKTRLLISDYDEIKTFDMDRFDKALEIINDYDNMQLMIESSSNLYDKIKKHDKELDTLEKMTKYSDRIFDLMDRVENEGFGGSLTQSDIDYMLKALAEKKTKEMSHMFKSLLPENETDPLSNEQKAKLTILIDQGMKKGQIGVTTGAQLNTLINTGYIPEPYRTQILQMFTQGAQREIMNQISSATSQAESLLYDLRTIQIDVQNDIGYNYRSDLRTALEFTNEIMPEIRTIREQEKKNEETVRKAIDLAKNKDDMKYFQYWANRIKEMKKDMDYNDENINIMKDLLNEYSDPKIKHFYEKIPTLRKHIDKIRPILNSLSDELDIKKYNDSLHKSPQTLQTLLKMKEDLDNNKDIADTLKLSLDDEVVKVARQMIEVIERRDEKGDLEKSKNKLDDLQDIMDRKDAIITLSDNYTTFTGKQNDMNSSVTFVMKTDEIKIPEKKETFVPKQEEKQGFLDWIKGIFIK</sequence>
<dbReference type="AlphaFoldDB" id="G9X062"/>
<protein>
    <submittedName>
        <fullName evidence="3">Uncharacterized protein</fullName>
    </submittedName>
</protein>
<dbReference type="HOGENOM" id="CLU_345760_0_0_9"/>
<evidence type="ECO:0000313" key="4">
    <source>
        <dbReference type="Proteomes" id="UP000006437"/>
    </source>
</evidence>
<proteinExistence type="predicted"/>